<dbReference type="SUPFAM" id="SSF55298">
    <property type="entry name" value="YjgF-like"/>
    <property type="match status" value="1"/>
</dbReference>
<dbReference type="PANTHER" id="PTHR11803">
    <property type="entry name" value="2-IMINOBUTANOATE/2-IMINOPROPANOATE DEAMINASE RIDA"/>
    <property type="match status" value="1"/>
</dbReference>
<dbReference type="PANTHER" id="PTHR11803:SF58">
    <property type="entry name" value="PROTEIN HMF1-RELATED"/>
    <property type="match status" value="1"/>
</dbReference>
<protein>
    <submittedName>
        <fullName evidence="2">2-iminobutanoate/2-iminopropanoate deaminase</fullName>
    </submittedName>
</protein>
<accession>A0A4R6J178</accession>
<reference evidence="2 3" key="1">
    <citation type="submission" date="2019-03" db="EMBL/GenBank/DDBJ databases">
        <title>Genomic Encyclopedia of Archaeal and Bacterial Type Strains, Phase II (KMG-II): from individual species to whole genera.</title>
        <authorList>
            <person name="Goeker M."/>
        </authorList>
    </citation>
    <scope>NUCLEOTIDE SEQUENCE [LARGE SCALE GENOMIC DNA]</scope>
    <source>
        <strain evidence="2 3">DSM 28323</strain>
    </source>
</reference>
<dbReference type="RefSeq" id="WP_133473599.1">
    <property type="nucleotide sequence ID" value="NZ_SNWP01000010.1"/>
</dbReference>
<keyword evidence="3" id="KW-1185">Reference proteome</keyword>
<dbReference type="EMBL" id="SNWP01000010">
    <property type="protein sequence ID" value="TDO28990.1"/>
    <property type="molecule type" value="Genomic_DNA"/>
</dbReference>
<evidence type="ECO:0000313" key="2">
    <source>
        <dbReference type="EMBL" id="TDO28990.1"/>
    </source>
</evidence>
<dbReference type="NCBIfam" id="TIGR00004">
    <property type="entry name" value="Rid family detoxifying hydrolase"/>
    <property type="match status" value="1"/>
</dbReference>
<dbReference type="CDD" id="cd00448">
    <property type="entry name" value="YjgF_YER057c_UK114_family"/>
    <property type="match status" value="1"/>
</dbReference>
<gene>
    <name evidence="2" type="ORF">BC659_1072</name>
</gene>
<dbReference type="InterPro" id="IPR006056">
    <property type="entry name" value="RidA"/>
</dbReference>
<dbReference type="GO" id="GO:0019239">
    <property type="term" value="F:deaminase activity"/>
    <property type="evidence" value="ECO:0007669"/>
    <property type="project" value="TreeGrafter"/>
</dbReference>
<dbReference type="InterPro" id="IPR006175">
    <property type="entry name" value="YjgF/YER057c/UK114"/>
</dbReference>
<evidence type="ECO:0000313" key="3">
    <source>
        <dbReference type="Proteomes" id="UP000295741"/>
    </source>
</evidence>
<comment type="caution">
    <text evidence="2">The sequence shown here is derived from an EMBL/GenBank/DDBJ whole genome shotgun (WGS) entry which is preliminary data.</text>
</comment>
<dbReference type="OrthoDB" id="9803101at2"/>
<name>A0A4R6J178_9BACT</name>
<dbReference type="GO" id="GO:0005829">
    <property type="term" value="C:cytosol"/>
    <property type="evidence" value="ECO:0007669"/>
    <property type="project" value="TreeGrafter"/>
</dbReference>
<dbReference type="Gene3D" id="3.30.1330.40">
    <property type="entry name" value="RutC-like"/>
    <property type="match status" value="1"/>
</dbReference>
<dbReference type="Proteomes" id="UP000295741">
    <property type="component" value="Unassembled WGS sequence"/>
</dbReference>
<proteinExistence type="inferred from homology"/>
<organism evidence="2 3">
    <name type="scientific">Sediminibacterium goheungense</name>
    <dbReference type="NCBI Taxonomy" id="1086393"/>
    <lineage>
        <taxon>Bacteria</taxon>
        <taxon>Pseudomonadati</taxon>
        <taxon>Bacteroidota</taxon>
        <taxon>Chitinophagia</taxon>
        <taxon>Chitinophagales</taxon>
        <taxon>Chitinophagaceae</taxon>
        <taxon>Sediminibacterium</taxon>
    </lineage>
</organism>
<dbReference type="AlphaFoldDB" id="A0A4R6J178"/>
<dbReference type="Pfam" id="PF01042">
    <property type="entry name" value="Ribonuc_L-PSP"/>
    <property type="match status" value="1"/>
</dbReference>
<evidence type="ECO:0000256" key="1">
    <source>
        <dbReference type="ARBA" id="ARBA00010552"/>
    </source>
</evidence>
<dbReference type="InterPro" id="IPR035959">
    <property type="entry name" value="RutC-like_sf"/>
</dbReference>
<comment type="similarity">
    <text evidence="1">Belongs to the RutC family.</text>
</comment>
<dbReference type="FunFam" id="3.30.1330.40:FF:000001">
    <property type="entry name" value="L-PSP family endoribonuclease"/>
    <property type="match status" value="1"/>
</dbReference>
<sequence length="128" mass="14083">MSKQIIKTDKAPAPIGPYNQAIKANGMVYLSGQVAFDPATGELLTSDLKTETHRVMQNLAAVLEEAHITFEHVVKTTIFLSDMAHFAEVNEVYGSYFKGDYPARETVAVKTLPRNVNVEISMIAVVDL</sequence>